<evidence type="ECO:0000313" key="3">
    <source>
        <dbReference type="Proteomes" id="UP000248340"/>
    </source>
</evidence>
<reference evidence="2 3" key="1">
    <citation type="submission" date="2016-12" db="EMBL/GenBank/DDBJ databases">
        <title>The genomes of Aspergillus section Nigri reveals drivers in fungal speciation.</title>
        <authorList>
            <consortium name="DOE Joint Genome Institute"/>
            <person name="Vesth T.C."/>
            <person name="Nybo J."/>
            <person name="Theobald S."/>
            <person name="Brandl J."/>
            <person name="Frisvad J.C."/>
            <person name="Nielsen K.F."/>
            <person name="Lyhne E.K."/>
            <person name="Kogle M.E."/>
            <person name="Kuo A."/>
            <person name="Riley R."/>
            <person name="Clum A."/>
            <person name="Nolan M."/>
            <person name="Lipzen A."/>
            <person name="Salamov A."/>
            <person name="Henrissat B."/>
            <person name="Wiebenga A."/>
            <person name="De Vries R.P."/>
            <person name="Grigoriev I.V."/>
            <person name="Mortensen U.H."/>
            <person name="Andersen M.R."/>
            <person name="Baker S.E."/>
        </authorList>
    </citation>
    <scope>NUCLEOTIDE SEQUENCE [LARGE SCALE GENOMIC DNA]</scope>
    <source>
        <strain evidence="2 3">CBS 121591</strain>
    </source>
</reference>
<keyword evidence="3" id="KW-1185">Reference proteome</keyword>
<feature type="region of interest" description="Disordered" evidence="1">
    <location>
        <begin position="1"/>
        <end position="135"/>
    </location>
</feature>
<organism evidence="2 3">
    <name type="scientific">Aspergillus uvarum CBS 121591</name>
    <dbReference type="NCBI Taxonomy" id="1448315"/>
    <lineage>
        <taxon>Eukaryota</taxon>
        <taxon>Fungi</taxon>
        <taxon>Dikarya</taxon>
        <taxon>Ascomycota</taxon>
        <taxon>Pezizomycotina</taxon>
        <taxon>Eurotiomycetes</taxon>
        <taxon>Eurotiomycetidae</taxon>
        <taxon>Eurotiales</taxon>
        <taxon>Aspergillaceae</taxon>
        <taxon>Aspergillus</taxon>
        <taxon>Aspergillus subgen. Circumdati</taxon>
    </lineage>
</organism>
<dbReference type="Proteomes" id="UP000248340">
    <property type="component" value="Unassembled WGS sequence"/>
</dbReference>
<evidence type="ECO:0000313" key="2">
    <source>
        <dbReference type="EMBL" id="PYH79688.1"/>
    </source>
</evidence>
<evidence type="ECO:0000256" key="1">
    <source>
        <dbReference type="SAM" id="MobiDB-lite"/>
    </source>
</evidence>
<dbReference type="AlphaFoldDB" id="A0A319CVU0"/>
<sequence>MAIQYLKIHSSMTAEPNAGMEGRDKAKPNDPSLPNTDTNTKTSNQIYNPPSHLTTTTKQEKTSRKSIKNLIPTHRLNTSNHHRPIRRNNPPLPRPIPIPLPLLNPFPPPPPPGNINQFPLHPRRQLRSLPIEPRI</sequence>
<accession>A0A319CVU0</accession>
<dbReference type="VEuPathDB" id="FungiDB:BO82DRAFT_393632"/>
<dbReference type="GeneID" id="37141427"/>
<protein>
    <submittedName>
        <fullName evidence="2">Uncharacterized protein</fullName>
    </submittedName>
</protein>
<name>A0A319CVU0_9EURO</name>
<dbReference type="RefSeq" id="XP_025489888.1">
    <property type="nucleotide sequence ID" value="XM_025638685.1"/>
</dbReference>
<dbReference type="EMBL" id="KZ821716">
    <property type="protein sequence ID" value="PYH79688.1"/>
    <property type="molecule type" value="Genomic_DNA"/>
</dbReference>
<gene>
    <name evidence="2" type="ORF">BO82DRAFT_393632</name>
</gene>
<feature type="compositionally biased region" description="Polar residues" evidence="1">
    <location>
        <begin position="32"/>
        <end position="57"/>
    </location>
</feature>
<feature type="compositionally biased region" description="Pro residues" evidence="1">
    <location>
        <begin position="90"/>
        <end position="113"/>
    </location>
</feature>
<proteinExistence type="predicted"/>